<protein>
    <submittedName>
        <fullName evidence="2">Glycerophosphodiester phosphodiesterase family protein</fullName>
    </submittedName>
</protein>
<dbReference type="Gene3D" id="3.20.20.190">
    <property type="entry name" value="Phosphatidylinositol (PI) phosphodiesterase"/>
    <property type="match status" value="1"/>
</dbReference>
<dbReference type="InterPro" id="IPR017946">
    <property type="entry name" value="PLC-like_Pdiesterase_TIM-brl"/>
</dbReference>
<evidence type="ECO:0000313" key="3">
    <source>
        <dbReference type="Proteomes" id="UP001174932"/>
    </source>
</evidence>
<feature type="domain" description="GP-PDE" evidence="1">
    <location>
        <begin position="9"/>
        <end position="242"/>
    </location>
</feature>
<name>A0ABT8YK95_9HYPH</name>
<dbReference type="EMBL" id="JAUOZU010000006">
    <property type="protein sequence ID" value="MDO6964068.1"/>
    <property type="molecule type" value="Genomic_DNA"/>
</dbReference>
<dbReference type="PANTHER" id="PTHR46211:SF1">
    <property type="entry name" value="GLYCEROPHOSPHODIESTER PHOSPHODIESTERASE, CYTOPLASMIC"/>
    <property type="match status" value="1"/>
</dbReference>
<gene>
    <name evidence="2" type="ORF">Q4481_08880</name>
</gene>
<evidence type="ECO:0000259" key="1">
    <source>
        <dbReference type="PROSITE" id="PS51704"/>
    </source>
</evidence>
<reference evidence="2" key="1">
    <citation type="journal article" date="2015" name="Int. J. Syst. Evol. Microbiol.">
        <title>Rhizobium alvei sp. nov., isolated from a freshwater river.</title>
        <authorList>
            <person name="Sheu S.Y."/>
            <person name="Huang H.W."/>
            <person name="Young C.C."/>
            <person name="Chen W.M."/>
        </authorList>
    </citation>
    <scope>NUCLEOTIDE SEQUENCE</scope>
    <source>
        <strain evidence="2">TNR-22</strain>
    </source>
</reference>
<sequence length="242" mass="26552">MRDAAFVKRLPVAHRGLHDGNNAVWENTLSAFKRAVDAGYAIECDLQYVADAVPVVFHDDDMERLLKIKGDVREKSSGELSLMSIGGTADKVPTLKALLDLVKGKVPLVIELKGREGDDEGFAASVLEILEGYDGEVALMSFDHHLLKDLAELESPYPIGLTAEGVRPVDFDAHRAAMAYGLDFISYCVMHLPNGFIEEQRKASVPVITWTVRNKAQADHSYAHADQITFEGFDPRAEGTAV</sequence>
<dbReference type="Pfam" id="PF03009">
    <property type="entry name" value="GDPD"/>
    <property type="match status" value="1"/>
</dbReference>
<proteinExistence type="predicted"/>
<dbReference type="PANTHER" id="PTHR46211">
    <property type="entry name" value="GLYCEROPHOSPHORYL DIESTER PHOSPHODIESTERASE"/>
    <property type="match status" value="1"/>
</dbReference>
<keyword evidence="3" id="KW-1185">Reference proteome</keyword>
<dbReference type="SUPFAM" id="SSF51695">
    <property type="entry name" value="PLC-like phosphodiesterases"/>
    <property type="match status" value="1"/>
</dbReference>
<comment type="caution">
    <text evidence="2">The sequence shown here is derived from an EMBL/GenBank/DDBJ whole genome shotgun (WGS) entry which is preliminary data.</text>
</comment>
<accession>A0ABT8YK95</accession>
<dbReference type="PROSITE" id="PS51704">
    <property type="entry name" value="GP_PDE"/>
    <property type="match status" value="1"/>
</dbReference>
<evidence type="ECO:0000313" key="2">
    <source>
        <dbReference type="EMBL" id="MDO6964068.1"/>
    </source>
</evidence>
<organism evidence="2 3">
    <name type="scientific">Rhizobium alvei</name>
    <dbReference type="NCBI Taxonomy" id="1132659"/>
    <lineage>
        <taxon>Bacteria</taxon>
        <taxon>Pseudomonadati</taxon>
        <taxon>Pseudomonadota</taxon>
        <taxon>Alphaproteobacteria</taxon>
        <taxon>Hyphomicrobiales</taxon>
        <taxon>Rhizobiaceae</taxon>
        <taxon>Rhizobium/Agrobacterium group</taxon>
        <taxon>Rhizobium</taxon>
    </lineage>
</organism>
<dbReference type="InterPro" id="IPR030395">
    <property type="entry name" value="GP_PDE_dom"/>
</dbReference>
<reference evidence="2" key="2">
    <citation type="submission" date="2023-07" db="EMBL/GenBank/DDBJ databases">
        <authorList>
            <person name="Shen H."/>
        </authorList>
    </citation>
    <scope>NUCLEOTIDE SEQUENCE</scope>
    <source>
        <strain evidence="2">TNR-22</strain>
    </source>
</reference>
<dbReference type="Proteomes" id="UP001174932">
    <property type="component" value="Unassembled WGS sequence"/>
</dbReference>
<dbReference type="RefSeq" id="WP_304375982.1">
    <property type="nucleotide sequence ID" value="NZ_JAUOZU010000006.1"/>
</dbReference>